<organism evidence="1 2">
    <name type="scientific">Ichthyenterobacterium magnum</name>
    <dbReference type="NCBI Taxonomy" id="1230530"/>
    <lineage>
        <taxon>Bacteria</taxon>
        <taxon>Pseudomonadati</taxon>
        <taxon>Bacteroidota</taxon>
        <taxon>Flavobacteriia</taxon>
        <taxon>Flavobacteriales</taxon>
        <taxon>Flavobacteriaceae</taxon>
        <taxon>Ichthyenterobacterium</taxon>
    </lineage>
</organism>
<keyword evidence="2" id="KW-1185">Reference proteome</keyword>
<dbReference type="EMBL" id="RAQJ01000001">
    <property type="protein sequence ID" value="RKE99026.1"/>
    <property type="molecule type" value="Genomic_DNA"/>
</dbReference>
<proteinExistence type="predicted"/>
<accession>A0A420DXU9</accession>
<dbReference type="Proteomes" id="UP000284892">
    <property type="component" value="Unassembled WGS sequence"/>
</dbReference>
<evidence type="ECO:0000313" key="1">
    <source>
        <dbReference type="EMBL" id="RKE99026.1"/>
    </source>
</evidence>
<name>A0A420DXU9_9FLAO</name>
<evidence type="ECO:0000313" key="2">
    <source>
        <dbReference type="Proteomes" id="UP000284892"/>
    </source>
</evidence>
<dbReference type="OrthoDB" id="1398592at2"/>
<sequence>MDLDGNWEYGFGFYNRGNYPEYGAYAHHFPAVENQHVYFPLHPFQFGTVHIHPDNGKAIPMFSHDDLYSVLKIRDVYTANTFLNNNNLNGDALFVSVLVVIQNDIKHTYAIKIDDISKLRSLEALKANEEDWIDFGNEMSEAYAGDDGDGTNGSAYEYQVALLKFIEDNDLGVSLYEMNQTNPGPNVAETWDKLTLSNTTVIKTPCN</sequence>
<comment type="caution">
    <text evidence="1">The sequence shown here is derived from an EMBL/GenBank/DDBJ whole genome shotgun (WGS) entry which is preliminary data.</text>
</comment>
<dbReference type="RefSeq" id="WP_120200214.1">
    <property type="nucleotide sequence ID" value="NZ_RAQJ01000001.1"/>
</dbReference>
<gene>
    <name evidence="1" type="ORF">BXY80_1126</name>
</gene>
<dbReference type="AlphaFoldDB" id="A0A420DXU9"/>
<protein>
    <submittedName>
        <fullName evidence="1">Uncharacterized protein</fullName>
    </submittedName>
</protein>
<reference evidence="1 2" key="1">
    <citation type="submission" date="2018-09" db="EMBL/GenBank/DDBJ databases">
        <title>Genomic Encyclopedia of Archaeal and Bacterial Type Strains, Phase II (KMG-II): from individual species to whole genera.</title>
        <authorList>
            <person name="Goeker M."/>
        </authorList>
    </citation>
    <scope>NUCLEOTIDE SEQUENCE [LARGE SCALE GENOMIC DNA]</scope>
    <source>
        <strain evidence="1 2">DSM 26283</strain>
    </source>
</reference>